<feature type="region of interest" description="Disordered" evidence="1">
    <location>
        <begin position="486"/>
        <end position="512"/>
    </location>
</feature>
<evidence type="ECO:0000256" key="1">
    <source>
        <dbReference type="SAM" id="MobiDB-lite"/>
    </source>
</evidence>
<dbReference type="InterPro" id="IPR018803">
    <property type="entry name" value="Ish1/Msc1-like"/>
</dbReference>
<organism evidence="3 4">
    <name type="scientific">Talaromyces rugulosus</name>
    <name type="common">Penicillium rugulosum</name>
    <dbReference type="NCBI Taxonomy" id="121627"/>
    <lineage>
        <taxon>Eukaryota</taxon>
        <taxon>Fungi</taxon>
        <taxon>Dikarya</taxon>
        <taxon>Ascomycota</taxon>
        <taxon>Pezizomycotina</taxon>
        <taxon>Eurotiomycetes</taxon>
        <taxon>Eurotiomycetidae</taxon>
        <taxon>Eurotiales</taxon>
        <taxon>Trichocomaceae</taxon>
        <taxon>Talaromyces</taxon>
        <taxon>Talaromyces sect. Islandici</taxon>
    </lineage>
</organism>
<dbReference type="AlphaFoldDB" id="A0A7H8QTY3"/>
<dbReference type="GeneID" id="55991856"/>
<dbReference type="KEGG" id="trg:TRUGW13939_04354"/>
<reference evidence="4" key="1">
    <citation type="submission" date="2020-06" db="EMBL/GenBank/DDBJ databases">
        <title>A chromosome-scale genome assembly of Talaromyces rugulosus W13939.</title>
        <authorList>
            <person name="Wang B."/>
            <person name="Guo L."/>
            <person name="Ye K."/>
            <person name="Wang L."/>
        </authorList>
    </citation>
    <scope>NUCLEOTIDE SEQUENCE [LARGE SCALE GENOMIC DNA]</scope>
    <source>
        <strain evidence="4">W13939</strain>
    </source>
</reference>
<dbReference type="Pfam" id="PF10281">
    <property type="entry name" value="Ish1"/>
    <property type="match status" value="7"/>
</dbReference>
<dbReference type="OrthoDB" id="2527403at2759"/>
<keyword evidence="4" id="KW-1185">Reference proteome</keyword>
<evidence type="ECO:0000313" key="4">
    <source>
        <dbReference type="Proteomes" id="UP000509510"/>
    </source>
</evidence>
<name>A0A7H8QTY3_TALRU</name>
<dbReference type="RefSeq" id="XP_035343424.1">
    <property type="nucleotide sequence ID" value="XM_035487531.1"/>
</dbReference>
<feature type="compositionally biased region" description="Basic and acidic residues" evidence="1">
    <location>
        <begin position="488"/>
        <end position="512"/>
    </location>
</feature>
<protein>
    <submittedName>
        <fullName evidence="3">Uncharacterized protein</fullName>
    </submittedName>
</protein>
<accession>A0A7H8QTY3</accession>
<evidence type="ECO:0000256" key="2">
    <source>
        <dbReference type="SAM" id="SignalP"/>
    </source>
</evidence>
<evidence type="ECO:0000313" key="3">
    <source>
        <dbReference type="EMBL" id="QKX57246.1"/>
    </source>
</evidence>
<dbReference type="Proteomes" id="UP000509510">
    <property type="component" value="Chromosome II"/>
</dbReference>
<feature type="chain" id="PRO_5028889797" evidence="2">
    <location>
        <begin position="22"/>
        <end position="512"/>
    </location>
</feature>
<feature type="signal peptide" evidence="2">
    <location>
        <begin position="1"/>
        <end position="21"/>
    </location>
</feature>
<keyword evidence="2" id="KW-0732">Signal</keyword>
<proteinExistence type="predicted"/>
<sequence>MRFNWTASLLVVLATSEAVGASTWFGKTAYNRWHETELERWLSDHDIPYPTPADRKDLEKIVKANWNAKVQVPLAQTSESTSDHLSNVKEWIFDSWSDSQLKSFLDRHGIPAPQPRKRDTLLRAARENYETVAKKLGETAAYPGNWLYEHWSESDLKEWLDIHGWPVPQPSTRDRLVAAVRRQSRLSSLASQQAAASASSSAEAAQSSLSEALFNAWSDSELKKFLDEHDIKVPQGSKRNELIALARKHRKHLVDEVSSLSTSAASAFGAATSKAGNEWARATDDAQLKTEDAFDTVVAGWSNSRLKAYLDARGIPVPQTSKRDDLLAKVRLHKHKAATGYSASTFDTWTTENLQKYLASANNKAAKKADVSRQELLKLAQEQYAKASKAGGDQYASVTSYLSQSTAATKKDTFDHWSESDLKKLLDSYGISTYQGSTLNEIRAAARRNAQYFQYGTTSPSETILARIQEGASWLLDQLKFGASSGREQGHEAAESARSKAAEATGKIRSEL</sequence>
<gene>
    <name evidence="3" type="ORF">TRUGW13939_04354</name>
</gene>
<dbReference type="EMBL" id="CP055899">
    <property type="protein sequence ID" value="QKX57246.1"/>
    <property type="molecule type" value="Genomic_DNA"/>
</dbReference>